<keyword evidence="5" id="KW-1185">Reference proteome</keyword>
<reference evidence="5" key="1">
    <citation type="journal article" date="2014" name="Proc. Natl. Acad. Sci. U.S.A.">
        <title>Extensive sampling of basidiomycete genomes demonstrates inadequacy of the white-rot/brown-rot paradigm for wood decay fungi.</title>
        <authorList>
            <person name="Riley R."/>
            <person name="Salamov A.A."/>
            <person name="Brown D.W."/>
            <person name="Nagy L.G."/>
            <person name="Floudas D."/>
            <person name="Held B.W."/>
            <person name="Levasseur A."/>
            <person name="Lombard V."/>
            <person name="Morin E."/>
            <person name="Otillar R."/>
            <person name="Lindquist E.A."/>
            <person name="Sun H."/>
            <person name="LaButti K.M."/>
            <person name="Schmutz J."/>
            <person name="Jabbour D."/>
            <person name="Luo H."/>
            <person name="Baker S.E."/>
            <person name="Pisabarro A.G."/>
            <person name="Walton J.D."/>
            <person name="Blanchette R.A."/>
            <person name="Henrissat B."/>
            <person name="Martin F."/>
            <person name="Cullen D."/>
            <person name="Hibbett D.S."/>
            <person name="Grigoriev I.V."/>
        </authorList>
    </citation>
    <scope>NUCLEOTIDE SEQUENCE [LARGE SCALE GENOMIC DNA]</scope>
    <source>
        <strain evidence="5">FD-172 SS1</strain>
    </source>
</reference>
<protein>
    <recommendedName>
        <fullName evidence="3">Thioesterase domain-containing protein</fullName>
    </recommendedName>
</protein>
<evidence type="ECO:0000259" key="3">
    <source>
        <dbReference type="Pfam" id="PF03061"/>
    </source>
</evidence>
<dbReference type="Proteomes" id="UP000027195">
    <property type="component" value="Unassembled WGS sequence"/>
</dbReference>
<evidence type="ECO:0000313" key="5">
    <source>
        <dbReference type="Proteomes" id="UP000027195"/>
    </source>
</evidence>
<comment type="similarity">
    <text evidence="1">Belongs to the thioesterase PaaI family.</text>
</comment>
<organism evidence="4 5">
    <name type="scientific">Botryobasidium botryosum (strain FD-172 SS1)</name>
    <dbReference type="NCBI Taxonomy" id="930990"/>
    <lineage>
        <taxon>Eukaryota</taxon>
        <taxon>Fungi</taxon>
        <taxon>Dikarya</taxon>
        <taxon>Basidiomycota</taxon>
        <taxon>Agaricomycotina</taxon>
        <taxon>Agaricomycetes</taxon>
        <taxon>Cantharellales</taxon>
        <taxon>Botryobasidiaceae</taxon>
        <taxon>Botryobasidium</taxon>
    </lineage>
</organism>
<dbReference type="InParanoid" id="A0A067ML99"/>
<evidence type="ECO:0000313" key="4">
    <source>
        <dbReference type="EMBL" id="KDQ15505.1"/>
    </source>
</evidence>
<dbReference type="SUPFAM" id="SSF54637">
    <property type="entry name" value="Thioesterase/thiol ester dehydrase-isomerase"/>
    <property type="match status" value="1"/>
</dbReference>
<evidence type="ECO:0000256" key="1">
    <source>
        <dbReference type="ARBA" id="ARBA00008324"/>
    </source>
</evidence>
<dbReference type="Pfam" id="PF03061">
    <property type="entry name" value="4HBT"/>
    <property type="match status" value="1"/>
</dbReference>
<dbReference type="PANTHER" id="PTHR21660:SF1">
    <property type="entry name" value="ACYL-COENZYME A THIOESTERASE 13"/>
    <property type="match status" value="1"/>
</dbReference>
<proteinExistence type="inferred from homology"/>
<dbReference type="HOGENOM" id="CLU_085799_2_0_1"/>
<keyword evidence="2" id="KW-0378">Hydrolase</keyword>
<accession>A0A067ML99</accession>
<dbReference type="InterPro" id="IPR039298">
    <property type="entry name" value="ACOT13"/>
</dbReference>
<feature type="domain" description="Thioesterase" evidence="3">
    <location>
        <begin position="74"/>
        <end position="149"/>
    </location>
</feature>
<name>A0A067ML99_BOTB1</name>
<dbReference type="EMBL" id="KL198032">
    <property type="protein sequence ID" value="KDQ15505.1"/>
    <property type="molecule type" value="Genomic_DNA"/>
</dbReference>
<dbReference type="CDD" id="cd03443">
    <property type="entry name" value="PaaI_thioesterase"/>
    <property type="match status" value="1"/>
</dbReference>
<dbReference type="Gene3D" id="3.10.129.10">
    <property type="entry name" value="Hotdog Thioesterase"/>
    <property type="match status" value="1"/>
</dbReference>
<evidence type="ECO:0000256" key="2">
    <source>
        <dbReference type="ARBA" id="ARBA00022801"/>
    </source>
</evidence>
<dbReference type="PANTHER" id="PTHR21660">
    <property type="entry name" value="THIOESTERASE SUPERFAMILY MEMBER-RELATED"/>
    <property type="match status" value="1"/>
</dbReference>
<dbReference type="InterPro" id="IPR029069">
    <property type="entry name" value="HotDog_dom_sf"/>
</dbReference>
<dbReference type="OrthoDB" id="2831072at2759"/>
<dbReference type="STRING" id="930990.A0A067ML99"/>
<dbReference type="GO" id="GO:0047617">
    <property type="term" value="F:fatty acyl-CoA hydrolase activity"/>
    <property type="evidence" value="ECO:0007669"/>
    <property type="project" value="InterPro"/>
</dbReference>
<gene>
    <name evidence="4" type="ORF">BOTBODRAFT_54767</name>
</gene>
<sequence>MSPADDSVAGNAPEEFKEQTRSLLQWFTQQMNFAPSVLAQLQLTGVSMENEGRKQKATVTCEIVTGEDMLNGLGTMHGGCIAYLVDVCTTIPIMIVADGGDLSTGGVSQTLSIVYHSPATLGSHLRIVSTIVSRGRRVVTVQCEVWDIKKNAIVASGTHIKMAPSSPKAKL</sequence>
<dbReference type="InterPro" id="IPR006683">
    <property type="entry name" value="Thioestr_dom"/>
</dbReference>
<dbReference type="AlphaFoldDB" id="A0A067ML99"/>